<feature type="transmembrane region" description="Helical" evidence="6">
    <location>
        <begin position="143"/>
        <end position="165"/>
    </location>
</feature>
<comment type="caution">
    <text evidence="7">The sequence shown here is derived from an EMBL/GenBank/DDBJ whole genome shotgun (WGS) entry which is preliminary data.</text>
</comment>
<evidence type="ECO:0000256" key="5">
    <source>
        <dbReference type="ARBA" id="ARBA00023136"/>
    </source>
</evidence>
<dbReference type="InterPro" id="IPR036259">
    <property type="entry name" value="MFS_trans_sf"/>
</dbReference>
<keyword evidence="8" id="KW-1185">Reference proteome</keyword>
<keyword evidence="2" id="KW-1003">Cell membrane</keyword>
<feature type="transmembrane region" description="Helical" evidence="6">
    <location>
        <begin position="77"/>
        <end position="97"/>
    </location>
</feature>
<evidence type="ECO:0000256" key="4">
    <source>
        <dbReference type="ARBA" id="ARBA00022989"/>
    </source>
</evidence>
<evidence type="ECO:0000313" key="7">
    <source>
        <dbReference type="EMBL" id="CAH0417466.1"/>
    </source>
</evidence>
<dbReference type="Proteomes" id="UP000789707">
    <property type="component" value="Unassembled WGS sequence"/>
</dbReference>
<dbReference type="PANTHER" id="PTHR23513:SF6">
    <property type="entry name" value="MAJOR FACILITATOR SUPERFAMILY ASSOCIATED DOMAIN-CONTAINING PROTEIN"/>
    <property type="match status" value="1"/>
</dbReference>
<feature type="transmembrane region" description="Helical" evidence="6">
    <location>
        <begin position="351"/>
        <end position="375"/>
    </location>
</feature>
<keyword evidence="3 6" id="KW-0812">Transmembrane</keyword>
<keyword evidence="4 6" id="KW-1133">Transmembrane helix</keyword>
<evidence type="ECO:0000256" key="2">
    <source>
        <dbReference type="ARBA" id="ARBA00022475"/>
    </source>
</evidence>
<name>A0ABN8BLE8_9LACO</name>
<evidence type="ECO:0000256" key="6">
    <source>
        <dbReference type="SAM" id="Phobius"/>
    </source>
</evidence>
<feature type="transmembrane region" description="Helical" evidence="6">
    <location>
        <begin position="233"/>
        <end position="251"/>
    </location>
</feature>
<feature type="transmembrane region" description="Helical" evidence="6">
    <location>
        <begin position="321"/>
        <end position="339"/>
    </location>
</feature>
<evidence type="ECO:0000256" key="1">
    <source>
        <dbReference type="ARBA" id="ARBA00004651"/>
    </source>
</evidence>
<evidence type="ECO:0000313" key="8">
    <source>
        <dbReference type="Proteomes" id="UP000789707"/>
    </source>
</evidence>
<feature type="transmembrane region" description="Helical" evidence="6">
    <location>
        <begin position="42"/>
        <end position="65"/>
    </location>
</feature>
<feature type="transmembrane region" description="Helical" evidence="6">
    <location>
        <begin position="381"/>
        <end position="401"/>
    </location>
</feature>
<reference evidence="7 8" key="1">
    <citation type="submission" date="2021-11" db="EMBL/GenBank/DDBJ databases">
        <authorList>
            <person name="Depoorter E."/>
        </authorList>
    </citation>
    <scope>NUCLEOTIDE SEQUENCE [LARGE SCALE GENOMIC DNA]</scope>
    <source>
        <strain evidence="7 8">LMG 24289</strain>
    </source>
</reference>
<feature type="transmembrane region" description="Helical" evidence="6">
    <location>
        <begin position="296"/>
        <end position="315"/>
    </location>
</feature>
<comment type="subcellular location">
    <subcellularLocation>
        <location evidence="1">Cell membrane</location>
        <topology evidence="1">Multi-pass membrane protein</topology>
    </subcellularLocation>
</comment>
<dbReference type="SUPFAM" id="SSF103473">
    <property type="entry name" value="MFS general substrate transporter"/>
    <property type="match status" value="1"/>
</dbReference>
<dbReference type="RefSeq" id="WP_230097485.1">
    <property type="nucleotide sequence ID" value="NZ_CAKKNS010000009.1"/>
</dbReference>
<sequence length="409" mass="44335">MGKNKLKQNNLIKLLFGQSLLLIGFNIYSVVLLYLLVQEYHASARVLGIFGILAALPPALIAIGAPILGQIKNSKTILIMLQVMATFALIIGGSLLLTKQALILVGGLYLLLSTATTISGSVEVGFIPIIFQEDEVAIEKSVDLQYFMSIGLTIITSIISSFILLAHGSTWLLWVSFITTPLGIGCYLLISYAPNKDMVLVNTNDGQLDRVPVASYYKQMQTALYQFTHTMPAFLIILFEAILGGVTGLLFELLPLTMKELGIAVAFFSIVSATQKVGDLLGGALAPLVKWSAPTFFGCDYLISGSCFIAITLPLPNSVRLLLLLLAGIFMGMSGNVFEKLMYRSFNVGDISAMHALTTSTFALFSVISYFVAWIHIPTIMLWQLTGGITIIFGGLLMVIARKLGQVSE</sequence>
<proteinExistence type="predicted"/>
<dbReference type="PANTHER" id="PTHR23513">
    <property type="entry name" value="INTEGRAL MEMBRANE EFFLUX PROTEIN-RELATED"/>
    <property type="match status" value="1"/>
</dbReference>
<feature type="transmembrane region" description="Helical" evidence="6">
    <location>
        <begin position="103"/>
        <end position="131"/>
    </location>
</feature>
<organism evidence="7 8">
    <name type="scientific">Periweissella fabaria</name>
    <dbReference type="NCBI Taxonomy" id="546157"/>
    <lineage>
        <taxon>Bacteria</taxon>
        <taxon>Bacillati</taxon>
        <taxon>Bacillota</taxon>
        <taxon>Bacilli</taxon>
        <taxon>Lactobacillales</taxon>
        <taxon>Lactobacillaceae</taxon>
        <taxon>Periweissella</taxon>
    </lineage>
</organism>
<feature type="transmembrane region" description="Helical" evidence="6">
    <location>
        <begin position="171"/>
        <end position="190"/>
    </location>
</feature>
<gene>
    <name evidence="7" type="ORF">WFA24289_01807</name>
</gene>
<accession>A0ABN8BLE8</accession>
<protein>
    <recommendedName>
        <fullName evidence="9">MFS transporter</fullName>
    </recommendedName>
</protein>
<feature type="transmembrane region" description="Helical" evidence="6">
    <location>
        <begin position="263"/>
        <end position="289"/>
    </location>
</feature>
<feature type="transmembrane region" description="Helical" evidence="6">
    <location>
        <begin position="12"/>
        <end position="36"/>
    </location>
</feature>
<evidence type="ECO:0000256" key="3">
    <source>
        <dbReference type="ARBA" id="ARBA00022692"/>
    </source>
</evidence>
<dbReference type="EMBL" id="CAKKNS010000009">
    <property type="protein sequence ID" value="CAH0417466.1"/>
    <property type="molecule type" value="Genomic_DNA"/>
</dbReference>
<evidence type="ECO:0008006" key="9">
    <source>
        <dbReference type="Google" id="ProtNLM"/>
    </source>
</evidence>
<keyword evidence="5 6" id="KW-0472">Membrane</keyword>